<dbReference type="AlphaFoldDB" id="A0A1Y2B3Q6"/>
<feature type="compositionally biased region" description="Basic and acidic residues" evidence="1">
    <location>
        <begin position="155"/>
        <end position="170"/>
    </location>
</feature>
<evidence type="ECO:0000313" key="2">
    <source>
        <dbReference type="EMBL" id="ORY29356.1"/>
    </source>
</evidence>
<dbReference type="InterPro" id="IPR009737">
    <property type="entry name" value="Aim32/Apd1-like"/>
</dbReference>
<organism evidence="2 3">
    <name type="scientific">Naematelia encephala</name>
    <dbReference type="NCBI Taxonomy" id="71784"/>
    <lineage>
        <taxon>Eukaryota</taxon>
        <taxon>Fungi</taxon>
        <taxon>Dikarya</taxon>
        <taxon>Basidiomycota</taxon>
        <taxon>Agaricomycotina</taxon>
        <taxon>Tremellomycetes</taxon>
        <taxon>Tremellales</taxon>
        <taxon>Naemateliaceae</taxon>
        <taxon>Naematelia</taxon>
    </lineage>
</organism>
<dbReference type="PANTHER" id="PTHR31902">
    <property type="entry name" value="ACTIN PATCHES DISTAL PROTEIN 1"/>
    <property type="match status" value="1"/>
</dbReference>
<dbReference type="SUPFAM" id="SSF52833">
    <property type="entry name" value="Thioredoxin-like"/>
    <property type="match status" value="1"/>
</dbReference>
<sequence>MLRTLSSAIIPRSSKAQKPAAEHHESLRAQTYVELAKELSEHGVPVDYSDCATCDHPCPEPSEGGAGTISEAGIWGGKKYSEYVEEEYGDLGSYPKGFDTDWDTELAGSGKPVLGRLLVVSTGKSDWPHSHTDDKSELPYQLEKFFETLPSGNGRGDKGPKLGPNDKKPVESYIAPSPFSNNDDVGVPAGHLPLPSMYSSSLISQSDDPEDKSVIVFPDWKVVNEVENSLKGAKGLWNGALADSLGRSGATVLQDDVAARRRSWVLPYRAVVLLCSHKRRDKRCHIAAPLLRHALIQCLAKHEIAIDETGSSLSHLDGPPLEEIKGTSAERDAEVKRRIQGIEGVKGGNGGEVGIFNINHLGGHRYAGVMLIIFPSGAYLSYGRVTPQEIPRVVEETILHGRVVPGLLRAGTGLQRSTGCENGFLGW</sequence>
<dbReference type="PANTHER" id="PTHR31902:SF14">
    <property type="entry name" value="ACTIN PATCHES DISTAL PROTEIN 1"/>
    <property type="match status" value="1"/>
</dbReference>
<reference evidence="2 3" key="1">
    <citation type="submission" date="2016-07" db="EMBL/GenBank/DDBJ databases">
        <title>Pervasive Adenine N6-methylation of Active Genes in Fungi.</title>
        <authorList>
            <consortium name="DOE Joint Genome Institute"/>
            <person name="Mondo S.J."/>
            <person name="Dannebaum R.O."/>
            <person name="Kuo R.C."/>
            <person name="Labutti K."/>
            <person name="Haridas S."/>
            <person name="Kuo A."/>
            <person name="Salamov A."/>
            <person name="Ahrendt S.R."/>
            <person name="Lipzen A."/>
            <person name="Sullivan W."/>
            <person name="Andreopoulos W.B."/>
            <person name="Clum A."/>
            <person name="Lindquist E."/>
            <person name="Daum C."/>
            <person name="Ramamoorthy G.K."/>
            <person name="Gryganskyi A."/>
            <person name="Culley D."/>
            <person name="Magnuson J.K."/>
            <person name="James T.Y."/>
            <person name="O'Malley M.A."/>
            <person name="Stajich J.E."/>
            <person name="Spatafora J.W."/>
            <person name="Visel A."/>
            <person name="Grigoriev I.V."/>
        </authorList>
    </citation>
    <scope>NUCLEOTIDE SEQUENCE [LARGE SCALE GENOMIC DNA]</scope>
    <source>
        <strain evidence="2 3">68-887.2</strain>
    </source>
</reference>
<proteinExistence type="predicted"/>
<dbReference type="OrthoDB" id="10253744at2759"/>
<evidence type="ECO:0000256" key="1">
    <source>
        <dbReference type="SAM" id="MobiDB-lite"/>
    </source>
</evidence>
<feature type="region of interest" description="Disordered" evidence="1">
    <location>
        <begin position="148"/>
        <end position="172"/>
    </location>
</feature>
<dbReference type="CDD" id="cd03062">
    <property type="entry name" value="TRX_Fd_Sucrase"/>
    <property type="match status" value="1"/>
</dbReference>
<protein>
    <submittedName>
        <fullName evidence="2">Sucrase/ferredoxin-like-domain-containing protein</fullName>
    </submittedName>
</protein>
<evidence type="ECO:0000313" key="3">
    <source>
        <dbReference type="Proteomes" id="UP000193986"/>
    </source>
</evidence>
<dbReference type="Pfam" id="PF06999">
    <property type="entry name" value="Suc_Fer-like"/>
    <property type="match status" value="1"/>
</dbReference>
<dbReference type="Gene3D" id="3.40.30.10">
    <property type="entry name" value="Glutaredoxin"/>
    <property type="match status" value="1"/>
</dbReference>
<name>A0A1Y2B3Q6_9TREE</name>
<dbReference type="InterPro" id="IPR036249">
    <property type="entry name" value="Thioredoxin-like_sf"/>
</dbReference>
<comment type="caution">
    <text evidence="2">The sequence shown here is derived from an EMBL/GenBank/DDBJ whole genome shotgun (WGS) entry which is preliminary data.</text>
</comment>
<dbReference type="EMBL" id="MCFC01000026">
    <property type="protein sequence ID" value="ORY29356.1"/>
    <property type="molecule type" value="Genomic_DNA"/>
</dbReference>
<dbReference type="InParanoid" id="A0A1Y2B3Q6"/>
<keyword evidence="3" id="KW-1185">Reference proteome</keyword>
<dbReference type="STRING" id="71784.A0A1Y2B3Q6"/>
<accession>A0A1Y2B3Q6</accession>
<gene>
    <name evidence="2" type="ORF">BCR39DRAFT_532471</name>
</gene>
<dbReference type="Proteomes" id="UP000193986">
    <property type="component" value="Unassembled WGS sequence"/>
</dbReference>